<dbReference type="STRING" id="1184609.KILIM_057_00070"/>
<evidence type="ECO:0000256" key="3">
    <source>
        <dbReference type="SAM" id="MobiDB-lite"/>
    </source>
</evidence>
<evidence type="ECO:0000259" key="4">
    <source>
        <dbReference type="Pfam" id="PF12697"/>
    </source>
</evidence>
<protein>
    <recommendedName>
        <fullName evidence="4">AB hydrolase-1 domain-containing protein</fullName>
    </recommendedName>
</protein>
<feature type="region of interest" description="Disordered" evidence="3">
    <location>
        <begin position="1"/>
        <end position="20"/>
    </location>
</feature>
<dbReference type="InterPro" id="IPR000073">
    <property type="entry name" value="AB_hydrolase_1"/>
</dbReference>
<evidence type="ECO:0000313" key="6">
    <source>
        <dbReference type="Proteomes" id="UP000008366"/>
    </source>
</evidence>
<sequence>MPSAAPPPGELPEDLPEPVRPHLEVVPTPTPSTAILVLLHGGPERGFREASRLGAPYLRMIPYGRAVRRRSEDRIAVVRLRHRHNGWNGAAASTAVEARLALDDLAEAAPGVPIGLLGHSLGGRTALRVADHRAVRSVVALAPWLPPGEDVQPLADRDVLILHGAADLVCPIADTEAFVRRARADGRSVAFERLAGAGHLMLRRAPLWHDLAATFLVRTLLPDDPSAGATI</sequence>
<dbReference type="InterPro" id="IPR050261">
    <property type="entry name" value="FrsA_esterase"/>
</dbReference>
<dbReference type="Proteomes" id="UP000008366">
    <property type="component" value="Unassembled WGS sequence"/>
</dbReference>
<evidence type="ECO:0000256" key="1">
    <source>
        <dbReference type="ARBA" id="ARBA00022801"/>
    </source>
</evidence>
<keyword evidence="1" id="KW-0378">Hydrolase</keyword>
<comment type="similarity">
    <text evidence="2">Belongs to the AB hydrolase superfamily. FUS2 hydrolase family.</text>
</comment>
<evidence type="ECO:0000313" key="5">
    <source>
        <dbReference type="EMBL" id="GAB97116.1"/>
    </source>
</evidence>
<dbReference type="AlphaFoldDB" id="K6WTD2"/>
<dbReference type="PANTHER" id="PTHR22946:SF9">
    <property type="entry name" value="POLYKETIDE TRANSFERASE AF380"/>
    <property type="match status" value="1"/>
</dbReference>
<gene>
    <name evidence="5" type="ORF">KILIM_057_00070</name>
</gene>
<accession>K6WTD2</accession>
<dbReference type="RefSeq" id="WP_006593648.1">
    <property type="nucleotide sequence ID" value="NZ_BAHD01000057.1"/>
</dbReference>
<dbReference type="eggNOG" id="COG2267">
    <property type="taxonomic scope" value="Bacteria"/>
</dbReference>
<dbReference type="PANTHER" id="PTHR22946">
    <property type="entry name" value="DIENELACTONE HYDROLASE DOMAIN-CONTAINING PROTEIN-RELATED"/>
    <property type="match status" value="1"/>
</dbReference>
<dbReference type="Pfam" id="PF12697">
    <property type="entry name" value="Abhydrolase_6"/>
    <property type="match status" value="1"/>
</dbReference>
<dbReference type="EMBL" id="BAHD01000057">
    <property type="protein sequence ID" value="GAB97116.1"/>
    <property type="molecule type" value="Genomic_DNA"/>
</dbReference>
<feature type="domain" description="AB hydrolase-1" evidence="4">
    <location>
        <begin position="36"/>
        <end position="217"/>
    </location>
</feature>
<organism evidence="5 6">
    <name type="scientific">Kineosphaera limosa NBRC 100340</name>
    <dbReference type="NCBI Taxonomy" id="1184609"/>
    <lineage>
        <taxon>Bacteria</taxon>
        <taxon>Bacillati</taxon>
        <taxon>Actinomycetota</taxon>
        <taxon>Actinomycetes</taxon>
        <taxon>Micrococcales</taxon>
        <taxon>Dermatophilaceae</taxon>
        <taxon>Kineosphaera</taxon>
    </lineage>
</organism>
<dbReference type="InterPro" id="IPR029058">
    <property type="entry name" value="AB_hydrolase_fold"/>
</dbReference>
<comment type="caution">
    <text evidence="5">The sequence shown here is derived from an EMBL/GenBank/DDBJ whole genome shotgun (WGS) entry which is preliminary data.</text>
</comment>
<dbReference type="Gene3D" id="3.40.50.1820">
    <property type="entry name" value="alpha/beta hydrolase"/>
    <property type="match status" value="1"/>
</dbReference>
<keyword evidence="6" id="KW-1185">Reference proteome</keyword>
<evidence type="ECO:0000256" key="2">
    <source>
        <dbReference type="ARBA" id="ARBA00038115"/>
    </source>
</evidence>
<name>K6WTD2_9MICO</name>
<dbReference type="SUPFAM" id="SSF53474">
    <property type="entry name" value="alpha/beta-Hydrolases"/>
    <property type="match status" value="1"/>
</dbReference>
<proteinExistence type="inferred from homology"/>
<dbReference type="GO" id="GO:0052689">
    <property type="term" value="F:carboxylic ester hydrolase activity"/>
    <property type="evidence" value="ECO:0007669"/>
    <property type="project" value="UniProtKB-ARBA"/>
</dbReference>
<reference evidence="5 6" key="1">
    <citation type="submission" date="2012-08" db="EMBL/GenBank/DDBJ databases">
        <title>Whole genome shotgun sequence of Kineosphaera limosa NBRC 100340.</title>
        <authorList>
            <person name="Yoshida I."/>
            <person name="Isaki S."/>
            <person name="Hosoyama A."/>
            <person name="Tsuchikane K."/>
            <person name="Katsumata H."/>
            <person name="Ando Y."/>
            <person name="Ohji S."/>
            <person name="Hamada M."/>
            <person name="Tamura T."/>
            <person name="Yamazoe A."/>
            <person name="Yamazaki S."/>
            <person name="Fujita N."/>
        </authorList>
    </citation>
    <scope>NUCLEOTIDE SEQUENCE [LARGE SCALE GENOMIC DNA]</scope>
    <source>
        <strain evidence="5 6">NBRC 100340</strain>
    </source>
</reference>
<feature type="compositionally biased region" description="Pro residues" evidence="3">
    <location>
        <begin position="1"/>
        <end position="10"/>
    </location>
</feature>